<sequence>MLRVEDLRSLPLFGDLSDDQITQLVAAGTVVRIEPGVELFHEGEPADAWWALVDGAIELSRRADREETVVGRMDVPGRWAGGFRAWDEGGVYLATGRGQVAGRVLRVPAAALAELARAWFPFGSHLISGLYRTARSIESTARQHQSLVALGTLAAGIAHQINNPAAAATRAIDELDATYRTLVSSQVLLAGDELSARQFAALDALRAELGSRPAASDPLTVSDLEGDLEVWLADHGVEREWLLAPALAAAGADIAWCERVAAAIGGPALGPGLEWVASTLSATALLAELKESTARISELVATVKSYSQMDRASLQRVDVTSGLDSTVAMLGDRIGGGVTVVRDYGSDVRPIDAYASELNQVWTNLIDNALDAMDGSGTLRLTVRADGDAVAVSIADTGPGMSPQVAERAFDAFFSTKDVGKGTGLGLDIARRIVVERHGGTITIDSRPGATTLHVRLPRSGVAAGS</sequence>
<evidence type="ECO:0000313" key="7">
    <source>
        <dbReference type="EMBL" id="TQM35137.1"/>
    </source>
</evidence>
<accession>A0A543FMP4</accession>
<dbReference type="SMART" id="SM00387">
    <property type="entry name" value="HATPase_c"/>
    <property type="match status" value="1"/>
</dbReference>
<keyword evidence="3 7" id="KW-0418">Kinase</keyword>
<feature type="domain" description="Histidine kinase" evidence="6">
    <location>
        <begin position="289"/>
        <end position="461"/>
    </location>
</feature>
<dbReference type="SUPFAM" id="SSF51206">
    <property type="entry name" value="cAMP-binding domain-like"/>
    <property type="match status" value="1"/>
</dbReference>
<dbReference type="InterPro" id="IPR000595">
    <property type="entry name" value="cNMP-bd_dom"/>
</dbReference>
<dbReference type="EC" id="2.7.13.3" evidence="2"/>
<comment type="catalytic activity">
    <reaction evidence="1">
        <text>ATP + protein L-histidine = ADP + protein N-phospho-L-histidine.</text>
        <dbReference type="EC" id="2.7.13.3"/>
    </reaction>
</comment>
<keyword evidence="8" id="KW-1185">Reference proteome</keyword>
<dbReference type="AlphaFoldDB" id="A0A543FMP4"/>
<dbReference type="InterPro" id="IPR018490">
    <property type="entry name" value="cNMP-bd_dom_sf"/>
</dbReference>
<dbReference type="InterPro" id="IPR036890">
    <property type="entry name" value="HATPase_C_sf"/>
</dbReference>
<dbReference type="InterPro" id="IPR005467">
    <property type="entry name" value="His_kinase_dom"/>
</dbReference>
<dbReference type="Proteomes" id="UP000319818">
    <property type="component" value="Unassembled WGS sequence"/>
</dbReference>
<proteinExistence type="predicted"/>
<dbReference type="EMBL" id="VFPH01000003">
    <property type="protein sequence ID" value="TQM35137.1"/>
    <property type="molecule type" value="Genomic_DNA"/>
</dbReference>
<dbReference type="PRINTS" id="PR00344">
    <property type="entry name" value="BCTRLSENSOR"/>
</dbReference>
<evidence type="ECO:0000256" key="4">
    <source>
        <dbReference type="ARBA" id="ARBA00023012"/>
    </source>
</evidence>
<dbReference type="SUPFAM" id="SSF55874">
    <property type="entry name" value="ATPase domain of HSP90 chaperone/DNA topoisomerase II/histidine kinase"/>
    <property type="match status" value="1"/>
</dbReference>
<evidence type="ECO:0000313" key="8">
    <source>
        <dbReference type="Proteomes" id="UP000319818"/>
    </source>
</evidence>
<dbReference type="RefSeq" id="WP_246122660.1">
    <property type="nucleotide sequence ID" value="NZ_VFPH01000003.1"/>
</dbReference>
<dbReference type="Gene3D" id="3.30.565.10">
    <property type="entry name" value="Histidine kinase-like ATPase, C-terminal domain"/>
    <property type="match status" value="1"/>
</dbReference>
<dbReference type="GO" id="GO:0004673">
    <property type="term" value="F:protein histidine kinase activity"/>
    <property type="evidence" value="ECO:0007669"/>
    <property type="project" value="UniProtKB-EC"/>
</dbReference>
<dbReference type="Gene3D" id="2.60.120.10">
    <property type="entry name" value="Jelly Rolls"/>
    <property type="match status" value="1"/>
</dbReference>
<dbReference type="PANTHER" id="PTHR43065">
    <property type="entry name" value="SENSOR HISTIDINE KINASE"/>
    <property type="match status" value="1"/>
</dbReference>
<evidence type="ECO:0000256" key="2">
    <source>
        <dbReference type="ARBA" id="ARBA00012438"/>
    </source>
</evidence>
<comment type="caution">
    <text evidence="7">The sequence shown here is derived from an EMBL/GenBank/DDBJ whole genome shotgun (WGS) entry which is preliminary data.</text>
</comment>
<evidence type="ECO:0000259" key="6">
    <source>
        <dbReference type="PROSITE" id="PS50109"/>
    </source>
</evidence>
<dbReference type="SMART" id="SM00100">
    <property type="entry name" value="cNMP"/>
    <property type="match status" value="1"/>
</dbReference>
<feature type="domain" description="Cyclic nucleotide-binding" evidence="5">
    <location>
        <begin position="12"/>
        <end position="73"/>
    </location>
</feature>
<dbReference type="Gene3D" id="1.10.287.130">
    <property type="match status" value="1"/>
</dbReference>
<name>A0A543FMP4_9PSEU</name>
<dbReference type="InterPro" id="IPR003594">
    <property type="entry name" value="HATPase_dom"/>
</dbReference>
<dbReference type="PROSITE" id="PS50042">
    <property type="entry name" value="CNMP_BINDING_3"/>
    <property type="match status" value="1"/>
</dbReference>
<reference evidence="7 8" key="1">
    <citation type="submission" date="2019-06" db="EMBL/GenBank/DDBJ databases">
        <title>Sequencing the genomes of 1000 actinobacteria strains.</title>
        <authorList>
            <person name="Klenk H.-P."/>
        </authorList>
    </citation>
    <scope>NUCLEOTIDE SEQUENCE [LARGE SCALE GENOMIC DNA]</scope>
    <source>
        <strain evidence="7 8">DSM 45511</strain>
    </source>
</reference>
<keyword evidence="4" id="KW-0902">Two-component regulatory system</keyword>
<gene>
    <name evidence="7" type="ORF">FB388_6564</name>
</gene>
<dbReference type="PANTHER" id="PTHR43065:SF48">
    <property type="entry name" value="HISTIDINE KINASE"/>
    <property type="match status" value="1"/>
</dbReference>
<evidence type="ECO:0000259" key="5">
    <source>
        <dbReference type="PROSITE" id="PS50042"/>
    </source>
</evidence>
<organism evidence="7 8">
    <name type="scientific">Pseudonocardia cypriaca</name>
    <dbReference type="NCBI Taxonomy" id="882449"/>
    <lineage>
        <taxon>Bacteria</taxon>
        <taxon>Bacillati</taxon>
        <taxon>Actinomycetota</taxon>
        <taxon>Actinomycetes</taxon>
        <taxon>Pseudonocardiales</taxon>
        <taxon>Pseudonocardiaceae</taxon>
        <taxon>Pseudonocardia</taxon>
    </lineage>
</organism>
<keyword evidence="3 7" id="KW-0808">Transferase</keyword>
<dbReference type="GO" id="GO:0000160">
    <property type="term" value="P:phosphorelay signal transduction system"/>
    <property type="evidence" value="ECO:0007669"/>
    <property type="project" value="UniProtKB-KW"/>
</dbReference>
<evidence type="ECO:0000256" key="3">
    <source>
        <dbReference type="ARBA" id="ARBA00022777"/>
    </source>
</evidence>
<dbReference type="PROSITE" id="PS50109">
    <property type="entry name" value="HIS_KIN"/>
    <property type="match status" value="1"/>
</dbReference>
<dbReference type="InterPro" id="IPR004358">
    <property type="entry name" value="Sig_transdc_His_kin-like_C"/>
</dbReference>
<dbReference type="CDD" id="cd00038">
    <property type="entry name" value="CAP_ED"/>
    <property type="match status" value="1"/>
</dbReference>
<protein>
    <recommendedName>
        <fullName evidence="2">histidine kinase</fullName>
        <ecNumber evidence="2">2.7.13.3</ecNumber>
    </recommendedName>
</protein>
<dbReference type="Pfam" id="PF00027">
    <property type="entry name" value="cNMP_binding"/>
    <property type="match status" value="1"/>
</dbReference>
<dbReference type="Pfam" id="PF02518">
    <property type="entry name" value="HATPase_c"/>
    <property type="match status" value="1"/>
</dbReference>
<dbReference type="InterPro" id="IPR014710">
    <property type="entry name" value="RmlC-like_jellyroll"/>
</dbReference>
<evidence type="ECO:0000256" key="1">
    <source>
        <dbReference type="ARBA" id="ARBA00000085"/>
    </source>
</evidence>